<feature type="chain" id="PRO_5040815926" evidence="8">
    <location>
        <begin position="22"/>
        <end position="453"/>
    </location>
</feature>
<accession>A0A9X2F080</accession>
<keyword evidence="7" id="KW-0998">Cell outer membrane</keyword>
<dbReference type="GO" id="GO:0009279">
    <property type="term" value="C:cell outer membrane"/>
    <property type="evidence" value="ECO:0007669"/>
    <property type="project" value="UniProtKB-SubCell"/>
</dbReference>
<protein>
    <submittedName>
        <fullName evidence="9">TolC family protein</fullName>
    </submittedName>
</protein>
<keyword evidence="4" id="KW-1134">Transmembrane beta strand</keyword>
<dbReference type="Gene3D" id="1.20.1600.10">
    <property type="entry name" value="Outer membrane efflux proteins (OEP)"/>
    <property type="match status" value="1"/>
</dbReference>
<dbReference type="InterPro" id="IPR051906">
    <property type="entry name" value="TolC-like"/>
</dbReference>
<keyword evidence="8" id="KW-0732">Signal</keyword>
<name>A0A9X2F080_9SPHI</name>
<feature type="signal peptide" evidence="8">
    <location>
        <begin position="1"/>
        <end position="21"/>
    </location>
</feature>
<keyword evidence="5" id="KW-0812">Transmembrane</keyword>
<reference evidence="9" key="1">
    <citation type="submission" date="2022-06" db="EMBL/GenBank/DDBJ databases">
        <title>Solitalea sp. MAHUQ-68 isolated from rhizospheric soil.</title>
        <authorList>
            <person name="Huq M.A."/>
        </authorList>
    </citation>
    <scope>NUCLEOTIDE SEQUENCE</scope>
    <source>
        <strain evidence="9">MAHUQ-68</strain>
    </source>
</reference>
<comment type="similarity">
    <text evidence="2">Belongs to the outer membrane factor (OMF) (TC 1.B.17) family.</text>
</comment>
<evidence type="ECO:0000256" key="7">
    <source>
        <dbReference type="ARBA" id="ARBA00023237"/>
    </source>
</evidence>
<dbReference type="EMBL" id="JAMWYS010000009">
    <property type="protein sequence ID" value="MCO4291831.1"/>
    <property type="molecule type" value="Genomic_DNA"/>
</dbReference>
<evidence type="ECO:0000256" key="1">
    <source>
        <dbReference type="ARBA" id="ARBA00004442"/>
    </source>
</evidence>
<keyword evidence="3" id="KW-0813">Transport</keyword>
<dbReference type="InterPro" id="IPR003423">
    <property type="entry name" value="OMP_efflux"/>
</dbReference>
<evidence type="ECO:0000256" key="4">
    <source>
        <dbReference type="ARBA" id="ARBA00022452"/>
    </source>
</evidence>
<sequence length="453" mass="51150">MKKPIFLFITSSILLFNKAQAQEKFTLEQCVNYALEHNLSIKQAKFAQSVSEVNYSQSKFDLAPTVNGNISQLNNFGRSVNQVTYEYANTTTNNLNYGLSANWNLFSGLQRVNSIKQAKYSLMANQSNVEKTIQDVSLNVVTQFLATLFNEEQVNNLTNQLKVSQEQAEMAKKKADVGSITEADYLQFKAQVAIDETNLTSAQNQFEISTLELKQLLSLEPQQAFSIQRPSENALKASNLQYDANYVYNEAVKINPAIKISEYQKLSYEKLVSMARGAYYPTLSMNANMGSYYSWQFEVPDDPNNPNGSKHRPSFSDQYDSFLGKSLNFSLNIPIFNGLQSRNNVKKAKIDYENAKASEELAKNVLNKTIAQSVADLRAAEKKYASAQSSFESLKKAYEYSQKRFDVGLINSLDLNISKNNYSKSESEALQAKYDMIFKSKVIDYYLGKPLTL</sequence>
<gene>
    <name evidence="9" type="ORF">NF867_03020</name>
</gene>
<keyword evidence="10" id="KW-1185">Reference proteome</keyword>
<dbReference type="PANTHER" id="PTHR30026:SF20">
    <property type="entry name" value="OUTER MEMBRANE PROTEIN TOLC"/>
    <property type="match status" value="1"/>
</dbReference>
<keyword evidence="6" id="KW-0472">Membrane</keyword>
<proteinExistence type="inferred from homology"/>
<dbReference type="PANTHER" id="PTHR30026">
    <property type="entry name" value="OUTER MEMBRANE PROTEIN TOLC"/>
    <property type="match status" value="1"/>
</dbReference>
<dbReference type="Pfam" id="PF02321">
    <property type="entry name" value="OEP"/>
    <property type="match status" value="2"/>
</dbReference>
<evidence type="ECO:0000256" key="8">
    <source>
        <dbReference type="SAM" id="SignalP"/>
    </source>
</evidence>
<evidence type="ECO:0000256" key="6">
    <source>
        <dbReference type="ARBA" id="ARBA00023136"/>
    </source>
</evidence>
<comment type="caution">
    <text evidence="9">The sequence shown here is derived from an EMBL/GenBank/DDBJ whole genome shotgun (WGS) entry which is preliminary data.</text>
</comment>
<evidence type="ECO:0000256" key="3">
    <source>
        <dbReference type="ARBA" id="ARBA00022448"/>
    </source>
</evidence>
<evidence type="ECO:0000256" key="2">
    <source>
        <dbReference type="ARBA" id="ARBA00007613"/>
    </source>
</evidence>
<evidence type="ECO:0000313" key="10">
    <source>
        <dbReference type="Proteomes" id="UP001155182"/>
    </source>
</evidence>
<organism evidence="9 10">
    <name type="scientific">Solitalea agri</name>
    <dbReference type="NCBI Taxonomy" id="2953739"/>
    <lineage>
        <taxon>Bacteria</taxon>
        <taxon>Pseudomonadati</taxon>
        <taxon>Bacteroidota</taxon>
        <taxon>Sphingobacteriia</taxon>
        <taxon>Sphingobacteriales</taxon>
        <taxon>Sphingobacteriaceae</taxon>
        <taxon>Solitalea</taxon>
    </lineage>
</organism>
<dbReference type="GO" id="GO:1990281">
    <property type="term" value="C:efflux pump complex"/>
    <property type="evidence" value="ECO:0007669"/>
    <property type="project" value="TreeGrafter"/>
</dbReference>
<evidence type="ECO:0000256" key="5">
    <source>
        <dbReference type="ARBA" id="ARBA00022692"/>
    </source>
</evidence>
<dbReference type="GO" id="GO:0015288">
    <property type="term" value="F:porin activity"/>
    <property type="evidence" value="ECO:0007669"/>
    <property type="project" value="TreeGrafter"/>
</dbReference>
<dbReference type="Proteomes" id="UP001155182">
    <property type="component" value="Unassembled WGS sequence"/>
</dbReference>
<dbReference type="SUPFAM" id="SSF56954">
    <property type="entry name" value="Outer membrane efflux proteins (OEP)"/>
    <property type="match status" value="1"/>
</dbReference>
<dbReference type="RefSeq" id="WP_252586067.1">
    <property type="nucleotide sequence ID" value="NZ_JAMWYS010000009.1"/>
</dbReference>
<evidence type="ECO:0000313" key="9">
    <source>
        <dbReference type="EMBL" id="MCO4291831.1"/>
    </source>
</evidence>
<comment type="subcellular location">
    <subcellularLocation>
        <location evidence="1">Cell outer membrane</location>
    </subcellularLocation>
</comment>
<dbReference type="AlphaFoldDB" id="A0A9X2F080"/>
<dbReference type="GO" id="GO:0015562">
    <property type="term" value="F:efflux transmembrane transporter activity"/>
    <property type="evidence" value="ECO:0007669"/>
    <property type="project" value="InterPro"/>
</dbReference>